<evidence type="ECO:0000313" key="2">
    <source>
        <dbReference type="Proteomes" id="UP000828390"/>
    </source>
</evidence>
<dbReference type="AlphaFoldDB" id="A0A9D4IX76"/>
<evidence type="ECO:0000313" key="1">
    <source>
        <dbReference type="EMBL" id="KAH3787897.1"/>
    </source>
</evidence>
<accession>A0A9D4IX76</accession>
<comment type="caution">
    <text evidence="1">The sequence shown here is derived from an EMBL/GenBank/DDBJ whole genome shotgun (WGS) entry which is preliminary data.</text>
</comment>
<protein>
    <submittedName>
        <fullName evidence="1">Uncharacterized protein</fullName>
    </submittedName>
</protein>
<reference evidence="1" key="1">
    <citation type="journal article" date="2019" name="bioRxiv">
        <title>The Genome of the Zebra Mussel, Dreissena polymorpha: A Resource for Invasive Species Research.</title>
        <authorList>
            <person name="McCartney M.A."/>
            <person name="Auch B."/>
            <person name="Kono T."/>
            <person name="Mallez S."/>
            <person name="Zhang Y."/>
            <person name="Obille A."/>
            <person name="Becker A."/>
            <person name="Abrahante J.E."/>
            <person name="Garbe J."/>
            <person name="Badalamenti J.P."/>
            <person name="Herman A."/>
            <person name="Mangelson H."/>
            <person name="Liachko I."/>
            <person name="Sullivan S."/>
            <person name="Sone E.D."/>
            <person name="Koren S."/>
            <person name="Silverstein K.A.T."/>
            <person name="Beckman K.B."/>
            <person name="Gohl D.M."/>
        </authorList>
    </citation>
    <scope>NUCLEOTIDE SEQUENCE</scope>
    <source>
        <strain evidence="1">Duluth1</strain>
        <tissue evidence="1">Whole animal</tissue>
    </source>
</reference>
<dbReference type="EMBL" id="JAIWYP010000008">
    <property type="protein sequence ID" value="KAH3787897.1"/>
    <property type="molecule type" value="Genomic_DNA"/>
</dbReference>
<name>A0A9D4IX76_DREPO</name>
<proteinExistence type="predicted"/>
<gene>
    <name evidence="1" type="ORF">DPMN_166028</name>
</gene>
<keyword evidence="2" id="KW-1185">Reference proteome</keyword>
<dbReference type="Proteomes" id="UP000828390">
    <property type="component" value="Unassembled WGS sequence"/>
</dbReference>
<organism evidence="1 2">
    <name type="scientific">Dreissena polymorpha</name>
    <name type="common">Zebra mussel</name>
    <name type="synonym">Mytilus polymorpha</name>
    <dbReference type="NCBI Taxonomy" id="45954"/>
    <lineage>
        <taxon>Eukaryota</taxon>
        <taxon>Metazoa</taxon>
        <taxon>Spiralia</taxon>
        <taxon>Lophotrochozoa</taxon>
        <taxon>Mollusca</taxon>
        <taxon>Bivalvia</taxon>
        <taxon>Autobranchia</taxon>
        <taxon>Heteroconchia</taxon>
        <taxon>Euheterodonta</taxon>
        <taxon>Imparidentia</taxon>
        <taxon>Neoheterodontei</taxon>
        <taxon>Myida</taxon>
        <taxon>Dreissenoidea</taxon>
        <taxon>Dreissenidae</taxon>
        <taxon>Dreissena</taxon>
    </lineage>
</organism>
<reference evidence="1" key="2">
    <citation type="submission" date="2020-11" db="EMBL/GenBank/DDBJ databases">
        <authorList>
            <person name="McCartney M.A."/>
            <person name="Auch B."/>
            <person name="Kono T."/>
            <person name="Mallez S."/>
            <person name="Becker A."/>
            <person name="Gohl D.M."/>
            <person name="Silverstein K.A.T."/>
            <person name="Koren S."/>
            <person name="Bechman K.B."/>
            <person name="Herman A."/>
            <person name="Abrahante J.E."/>
            <person name="Garbe J."/>
        </authorList>
    </citation>
    <scope>NUCLEOTIDE SEQUENCE</scope>
    <source>
        <strain evidence="1">Duluth1</strain>
        <tissue evidence="1">Whole animal</tissue>
    </source>
</reference>
<sequence>MKLIFQIIIAQIQQEAELLTEISKLEAGITQRDDLRPQFAKPLFPKRLLLQLDPVVVTDIPIPVNVASSVPAPPQLLGFPLG</sequence>